<evidence type="ECO:0000313" key="1">
    <source>
        <dbReference type="EMBL" id="MBW0135647.1"/>
    </source>
</evidence>
<dbReference type="Proteomes" id="UP000694287">
    <property type="component" value="Unassembled WGS sequence"/>
</dbReference>
<organism evidence="1 2">
    <name type="scientific">Pseudonocardia abyssalis</name>
    <dbReference type="NCBI Taxonomy" id="2792008"/>
    <lineage>
        <taxon>Bacteria</taxon>
        <taxon>Bacillati</taxon>
        <taxon>Actinomycetota</taxon>
        <taxon>Actinomycetes</taxon>
        <taxon>Pseudonocardiales</taxon>
        <taxon>Pseudonocardiaceae</taxon>
        <taxon>Pseudonocardia</taxon>
    </lineage>
</organism>
<sequence>MTGYDVLRQQVEQGGGLLLTTMEVLRDAHGYGKLGVHVRKAIHDALAANGLGHLPQEMPTYQYEEVRLFRLGTPIADTINAVLHPSEGGDQVLRQSAGSEAQDVLKQIRQLVCE</sequence>
<proteinExistence type="predicted"/>
<dbReference type="EMBL" id="JADQDK010000001">
    <property type="protein sequence ID" value="MBW0135647.1"/>
    <property type="molecule type" value="Genomic_DNA"/>
</dbReference>
<accession>A0ABS6UTY5</accession>
<name>A0ABS6UTY5_9PSEU</name>
<dbReference type="RefSeq" id="WP_218602306.1">
    <property type="nucleotide sequence ID" value="NZ_JADQDJ010000057.1"/>
</dbReference>
<keyword evidence="2" id="KW-1185">Reference proteome</keyword>
<protein>
    <submittedName>
        <fullName evidence="1">Uncharacterized protein</fullName>
    </submittedName>
</protein>
<reference evidence="1 2" key="1">
    <citation type="submission" date="2020-11" db="EMBL/GenBank/DDBJ databases">
        <title>Pseudonocardia abyssalis sp. nov. and Pseudonocardia oceani sp. nov., description and phylogenomic analysis of two novel actinomycetes isolated from the deep Southern Ocean.</title>
        <authorList>
            <person name="Parra J."/>
        </authorList>
    </citation>
    <scope>NUCLEOTIDE SEQUENCE [LARGE SCALE GENOMIC DNA]</scope>
    <source>
        <strain evidence="1 2">KRD-168</strain>
    </source>
</reference>
<evidence type="ECO:0000313" key="2">
    <source>
        <dbReference type="Proteomes" id="UP000694287"/>
    </source>
</evidence>
<gene>
    <name evidence="1" type="ORF">I4I81_15470</name>
</gene>
<comment type="caution">
    <text evidence="1">The sequence shown here is derived from an EMBL/GenBank/DDBJ whole genome shotgun (WGS) entry which is preliminary data.</text>
</comment>